<protein>
    <submittedName>
        <fullName evidence="2">Uncharacterized protein</fullName>
    </submittedName>
</protein>
<sequence length="287" mass="31226">MTQTSVVNASLAAVASELLLYGIYLALSFFYTLLIFQRQRASTGASKGPRIMSPVFIGMSGLWLAVTGHCIVGVVRLFLAVRPIEANANLFYSDFSHITELIKYGFFTASVCIGDGLLIHRVWAVWGFNPHIIILPILTLMGITAFGVGLIYQLSQFTSKDDLFTGPFYMWGTGLCVFTHRVVEPLGGSSLVKIMRAFLDSAGLFAAWGLFHLISYQLRSNIQFVAIDGLPAIVGLTNTLILIRLRLDFTAHATQSRGAAARDLELGQSASEAEAESLKVLLISPSA</sequence>
<feature type="transmembrane region" description="Helical" evidence="1">
    <location>
        <begin position="132"/>
        <end position="152"/>
    </location>
</feature>
<comment type="caution">
    <text evidence="2">The sequence shown here is derived from an EMBL/GenBank/DDBJ whole genome shotgun (WGS) entry which is preliminary data.</text>
</comment>
<proteinExistence type="predicted"/>
<evidence type="ECO:0000256" key="1">
    <source>
        <dbReference type="SAM" id="Phobius"/>
    </source>
</evidence>
<keyword evidence="1" id="KW-0812">Transmembrane</keyword>
<evidence type="ECO:0000313" key="3">
    <source>
        <dbReference type="Proteomes" id="UP001218218"/>
    </source>
</evidence>
<feature type="transmembrane region" description="Helical" evidence="1">
    <location>
        <begin position="56"/>
        <end position="81"/>
    </location>
</feature>
<dbReference type="Proteomes" id="UP001218218">
    <property type="component" value="Unassembled WGS sequence"/>
</dbReference>
<gene>
    <name evidence="2" type="ORF">DFH08DRAFT_1029272</name>
</gene>
<keyword evidence="1" id="KW-0472">Membrane</keyword>
<keyword evidence="3" id="KW-1185">Reference proteome</keyword>
<dbReference type="AlphaFoldDB" id="A0AAD6ZIE5"/>
<accession>A0AAD6ZIE5</accession>
<dbReference type="EMBL" id="JARIHO010000046">
    <property type="protein sequence ID" value="KAJ7323653.1"/>
    <property type="molecule type" value="Genomic_DNA"/>
</dbReference>
<feature type="transmembrane region" description="Helical" evidence="1">
    <location>
        <begin position="18"/>
        <end position="36"/>
    </location>
</feature>
<name>A0AAD6ZIE5_9AGAR</name>
<reference evidence="2" key="1">
    <citation type="submission" date="2023-03" db="EMBL/GenBank/DDBJ databases">
        <title>Massive genome expansion in bonnet fungi (Mycena s.s.) driven by repeated elements and novel gene families across ecological guilds.</title>
        <authorList>
            <consortium name="Lawrence Berkeley National Laboratory"/>
            <person name="Harder C.B."/>
            <person name="Miyauchi S."/>
            <person name="Viragh M."/>
            <person name="Kuo A."/>
            <person name="Thoen E."/>
            <person name="Andreopoulos B."/>
            <person name="Lu D."/>
            <person name="Skrede I."/>
            <person name="Drula E."/>
            <person name="Henrissat B."/>
            <person name="Morin E."/>
            <person name="Kohler A."/>
            <person name="Barry K."/>
            <person name="LaButti K."/>
            <person name="Morin E."/>
            <person name="Salamov A."/>
            <person name="Lipzen A."/>
            <person name="Mereny Z."/>
            <person name="Hegedus B."/>
            <person name="Baldrian P."/>
            <person name="Stursova M."/>
            <person name="Weitz H."/>
            <person name="Taylor A."/>
            <person name="Grigoriev I.V."/>
            <person name="Nagy L.G."/>
            <person name="Martin F."/>
            <person name="Kauserud H."/>
        </authorList>
    </citation>
    <scope>NUCLEOTIDE SEQUENCE</scope>
    <source>
        <strain evidence="2">CBHHK002</strain>
    </source>
</reference>
<feature type="transmembrane region" description="Helical" evidence="1">
    <location>
        <begin position="101"/>
        <end position="120"/>
    </location>
</feature>
<keyword evidence="1" id="KW-1133">Transmembrane helix</keyword>
<organism evidence="2 3">
    <name type="scientific">Mycena albidolilacea</name>
    <dbReference type="NCBI Taxonomy" id="1033008"/>
    <lineage>
        <taxon>Eukaryota</taxon>
        <taxon>Fungi</taxon>
        <taxon>Dikarya</taxon>
        <taxon>Basidiomycota</taxon>
        <taxon>Agaricomycotina</taxon>
        <taxon>Agaricomycetes</taxon>
        <taxon>Agaricomycetidae</taxon>
        <taxon>Agaricales</taxon>
        <taxon>Marasmiineae</taxon>
        <taxon>Mycenaceae</taxon>
        <taxon>Mycena</taxon>
    </lineage>
</organism>
<evidence type="ECO:0000313" key="2">
    <source>
        <dbReference type="EMBL" id="KAJ7323653.1"/>
    </source>
</evidence>
<feature type="transmembrane region" description="Helical" evidence="1">
    <location>
        <begin position="195"/>
        <end position="216"/>
    </location>
</feature>